<protein>
    <submittedName>
        <fullName evidence="2">Uncharacterized protein</fullName>
    </submittedName>
</protein>
<evidence type="ECO:0000256" key="1">
    <source>
        <dbReference type="SAM" id="MobiDB-lite"/>
    </source>
</evidence>
<gene>
    <name evidence="2" type="ORF">M0R45_031110</name>
</gene>
<comment type="caution">
    <text evidence="2">The sequence shown here is derived from an EMBL/GenBank/DDBJ whole genome shotgun (WGS) entry which is preliminary data.</text>
</comment>
<accession>A0AAW1WCM6</accession>
<dbReference type="Proteomes" id="UP001457282">
    <property type="component" value="Unassembled WGS sequence"/>
</dbReference>
<feature type="region of interest" description="Disordered" evidence="1">
    <location>
        <begin position="1"/>
        <end position="32"/>
    </location>
</feature>
<keyword evidence="3" id="KW-1185">Reference proteome</keyword>
<dbReference type="EMBL" id="JBEDUW010000006">
    <property type="protein sequence ID" value="KAK9922655.1"/>
    <property type="molecule type" value="Genomic_DNA"/>
</dbReference>
<proteinExistence type="predicted"/>
<reference evidence="2 3" key="1">
    <citation type="journal article" date="2023" name="G3 (Bethesda)">
        <title>A chromosome-length genome assembly and annotation of blackberry (Rubus argutus, cv. 'Hillquist').</title>
        <authorList>
            <person name="Bruna T."/>
            <person name="Aryal R."/>
            <person name="Dudchenko O."/>
            <person name="Sargent D.J."/>
            <person name="Mead D."/>
            <person name="Buti M."/>
            <person name="Cavallini A."/>
            <person name="Hytonen T."/>
            <person name="Andres J."/>
            <person name="Pham M."/>
            <person name="Weisz D."/>
            <person name="Mascagni F."/>
            <person name="Usai G."/>
            <person name="Natali L."/>
            <person name="Bassil N."/>
            <person name="Fernandez G.E."/>
            <person name="Lomsadze A."/>
            <person name="Armour M."/>
            <person name="Olukolu B."/>
            <person name="Poorten T."/>
            <person name="Britton C."/>
            <person name="Davik J."/>
            <person name="Ashrafi H."/>
            <person name="Aiden E.L."/>
            <person name="Borodovsky M."/>
            <person name="Worthington M."/>
        </authorList>
    </citation>
    <scope>NUCLEOTIDE SEQUENCE [LARGE SCALE GENOMIC DNA]</scope>
    <source>
        <strain evidence="2">PI 553951</strain>
    </source>
</reference>
<organism evidence="2 3">
    <name type="scientific">Rubus argutus</name>
    <name type="common">Southern blackberry</name>
    <dbReference type="NCBI Taxonomy" id="59490"/>
    <lineage>
        <taxon>Eukaryota</taxon>
        <taxon>Viridiplantae</taxon>
        <taxon>Streptophyta</taxon>
        <taxon>Embryophyta</taxon>
        <taxon>Tracheophyta</taxon>
        <taxon>Spermatophyta</taxon>
        <taxon>Magnoliopsida</taxon>
        <taxon>eudicotyledons</taxon>
        <taxon>Gunneridae</taxon>
        <taxon>Pentapetalae</taxon>
        <taxon>rosids</taxon>
        <taxon>fabids</taxon>
        <taxon>Rosales</taxon>
        <taxon>Rosaceae</taxon>
        <taxon>Rosoideae</taxon>
        <taxon>Rosoideae incertae sedis</taxon>
        <taxon>Rubus</taxon>
    </lineage>
</organism>
<name>A0AAW1WCM6_RUBAR</name>
<evidence type="ECO:0000313" key="3">
    <source>
        <dbReference type="Proteomes" id="UP001457282"/>
    </source>
</evidence>
<feature type="compositionally biased region" description="Polar residues" evidence="1">
    <location>
        <begin position="8"/>
        <end position="26"/>
    </location>
</feature>
<sequence>MHNAYRTPDSNSRTLASPKLLSTSNSSDDEILPSPFTSNFLKTCSSSAISAPVLKDEDRIACGVAVALVNGRRGFETHQELDLESDNVR</sequence>
<dbReference type="AlphaFoldDB" id="A0AAW1WCM6"/>
<evidence type="ECO:0000313" key="2">
    <source>
        <dbReference type="EMBL" id="KAK9922655.1"/>
    </source>
</evidence>